<evidence type="ECO:0000259" key="2">
    <source>
        <dbReference type="Pfam" id="PF08327"/>
    </source>
</evidence>
<comment type="similarity">
    <text evidence="1">Belongs to the AHA1 family.</text>
</comment>
<evidence type="ECO:0000256" key="1">
    <source>
        <dbReference type="ARBA" id="ARBA00006817"/>
    </source>
</evidence>
<dbReference type="EMBL" id="CADCVN010001291">
    <property type="protein sequence ID" value="CAA9527162.1"/>
    <property type="molecule type" value="Genomic_DNA"/>
</dbReference>
<accession>A0A6J4TMD1</accession>
<dbReference type="AlphaFoldDB" id="A0A6J4TMD1"/>
<sequence length="172" mass="19495">MSNKQTTITKDAPNKKLIVVREFDAPLEEIWKAWTDKDILDKWWAPKPYKSKTKTMDFREGGVWIYSMVGPDGTASYTRADFKTIVENKSYTGDDAFCDENGNITNNYPGMHWKCEFSATDTGTKVEVEITFASEADMHKIIEMGFEVGFTAAHGNLDELLERQFSNPALSS</sequence>
<dbReference type="InterPro" id="IPR013538">
    <property type="entry name" value="ASHA1/2-like_C"/>
</dbReference>
<gene>
    <name evidence="3" type="ORF">AVDCRST_MAG96-3302</name>
</gene>
<name>A0A6J4TMD1_9BACT</name>
<dbReference type="Gene3D" id="3.30.530.20">
    <property type="match status" value="1"/>
</dbReference>
<protein>
    <submittedName>
        <fullName evidence="3">Ligand-binding SRPBCC domain protein family</fullName>
    </submittedName>
</protein>
<dbReference type="SUPFAM" id="SSF55961">
    <property type="entry name" value="Bet v1-like"/>
    <property type="match status" value="1"/>
</dbReference>
<dbReference type="InterPro" id="IPR023393">
    <property type="entry name" value="START-like_dom_sf"/>
</dbReference>
<dbReference type="Pfam" id="PF08327">
    <property type="entry name" value="AHSA1"/>
    <property type="match status" value="1"/>
</dbReference>
<feature type="domain" description="Activator of Hsp90 ATPase homologue 1/2-like C-terminal" evidence="2">
    <location>
        <begin position="24"/>
        <end position="162"/>
    </location>
</feature>
<organism evidence="3">
    <name type="scientific">uncultured Segetibacter sp</name>
    <dbReference type="NCBI Taxonomy" id="481133"/>
    <lineage>
        <taxon>Bacteria</taxon>
        <taxon>Pseudomonadati</taxon>
        <taxon>Bacteroidota</taxon>
        <taxon>Chitinophagia</taxon>
        <taxon>Chitinophagales</taxon>
        <taxon>Chitinophagaceae</taxon>
        <taxon>Segetibacter</taxon>
        <taxon>environmental samples</taxon>
    </lineage>
</organism>
<dbReference type="CDD" id="cd07814">
    <property type="entry name" value="SRPBCC_CalC_Aha1-like"/>
    <property type="match status" value="1"/>
</dbReference>
<proteinExistence type="inferred from homology"/>
<evidence type="ECO:0000313" key="3">
    <source>
        <dbReference type="EMBL" id="CAA9527162.1"/>
    </source>
</evidence>
<reference evidence="3" key="1">
    <citation type="submission" date="2020-02" db="EMBL/GenBank/DDBJ databases">
        <authorList>
            <person name="Meier V. D."/>
        </authorList>
    </citation>
    <scope>NUCLEOTIDE SEQUENCE</scope>
    <source>
        <strain evidence="3">AVDCRST_MAG96</strain>
    </source>
</reference>